<evidence type="ECO:0000313" key="2">
    <source>
        <dbReference type="EMBL" id="GFE64924.1"/>
    </source>
</evidence>
<sequence length="106" mass="11362">MIETLLISFTGLQLTLLLIVTVVGGLGIGLLAYSTSEVVIGWGVVIFIQFVLFWTSAHLDAVLYGYKAGIHGVNPIAYVLLHHAVQIAILSASFAAGRAYAFRNSQ</sequence>
<evidence type="ECO:0000313" key="3">
    <source>
        <dbReference type="Proteomes" id="UP000436822"/>
    </source>
</evidence>
<feature type="transmembrane region" description="Helical" evidence="1">
    <location>
        <begin position="6"/>
        <end position="31"/>
    </location>
</feature>
<comment type="caution">
    <text evidence="2">The sequence shown here is derived from an EMBL/GenBank/DDBJ whole genome shotgun (WGS) entry which is preliminary data.</text>
</comment>
<dbReference type="AlphaFoldDB" id="A0A6N6JFL1"/>
<proteinExistence type="predicted"/>
<keyword evidence="1" id="KW-0812">Transmembrane</keyword>
<protein>
    <submittedName>
        <fullName evidence="2">Uncharacterized protein</fullName>
    </submittedName>
</protein>
<feature type="transmembrane region" description="Helical" evidence="1">
    <location>
        <begin position="76"/>
        <end position="96"/>
    </location>
</feature>
<organism evidence="2 3">
    <name type="scientific">Litoreibacter roseus</name>
    <dbReference type="NCBI Taxonomy" id="2601869"/>
    <lineage>
        <taxon>Bacteria</taxon>
        <taxon>Pseudomonadati</taxon>
        <taxon>Pseudomonadota</taxon>
        <taxon>Alphaproteobacteria</taxon>
        <taxon>Rhodobacterales</taxon>
        <taxon>Roseobacteraceae</taxon>
        <taxon>Litoreibacter</taxon>
    </lineage>
</organism>
<evidence type="ECO:0000256" key="1">
    <source>
        <dbReference type="SAM" id="Phobius"/>
    </source>
</evidence>
<name>A0A6N6JFL1_9RHOB</name>
<dbReference type="Proteomes" id="UP000436822">
    <property type="component" value="Unassembled WGS sequence"/>
</dbReference>
<accession>A0A6N6JFL1</accession>
<keyword evidence="3" id="KW-1185">Reference proteome</keyword>
<keyword evidence="1" id="KW-1133">Transmembrane helix</keyword>
<dbReference type="RefSeq" id="WP_159806449.1">
    <property type="nucleotide sequence ID" value="NZ_BLJE01000002.1"/>
</dbReference>
<gene>
    <name evidence="2" type="ORF">KIN_19980</name>
</gene>
<dbReference type="EMBL" id="BLJE01000002">
    <property type="protein sequence ID" value="GFE64924.1"/>
    <property type="molecule type" value="Genomic_DNA"/>
</dbReference>
<reference evidence="2 3" key="1">
    <citation type="submission" date="2019-12" db="EMBL/GenBank/DDBJ databases">
        <title>Litoreibacter badius sp. nov., a novel bacteriochlorophyll a-containing bacterium in the genus Litoreibacter.</title>
        <authorList>
            <person name="Kanamuro M."/>
            <person name="Takabe Y."/>
            <person name="Mori K."/>
            <person name="Takaichi S."/>
            <person name="Hanada S."/>
        </authorList>
    </citation>
    <scope>NUCLEOTIDE SEQUENCE [LARGE SCALE GENOMIC DNA]</scope>
    <source>
        <strain evidence="2 3">K6</strain>
    </source>
</reference>
<keyword evidence="1" id="KW-0472">Membrane</keyword>
<feature type="transmembrane region" description="Helical" evidence="1">
    <location>
        <begin position="38"/>
        <end position="56"/>
    </location>
</feature>